<evidence type="ECO:0000313" key="1">
    <source>
        <dbReference type="EMBL" id="RFT07353.1"/>
    </source>
</evidence>
<dbReference type="InterPro" id="IPR014998">
    <property type="entry name" value="DUF1848"/>
</dbReference>
<dbReference type="GeneID" id="97994767"/>
<dbReference type="RefSeq" id="WP_117141783.1">
    <property type="nucleotide sequence ID" value="NZ_CAKXKJ010000002.1"/>
</dbReference>
<name>A0A3E2B5P8_9FIRM</name>
<keyword evidence="2" id="KW-1185">Reference proteome</keyword>
<gene>
    <name evidence="1" type="ORF">DV520_03295</name>
</gene>
<accession>A0A3E2B5P8</accession>
<dbReference type="EMBL" id="QQRQ01000003">
    <property type="protein sequence ID" value="RFT07353.1"/>
    <property type="molecule type" value="Genomic_DNA"/>
</dbReference>
<proteinExistence type="predicted"/>
<dbReference type="Proteomes" id="UP000260649">
    <property type="component" value="Unassembled WGS sequence"/>
</dbReference>
<protein>
    <submittedName>
        <fullName evidence="1">DUF1848 domain-containing protein</fullName>
    </submittedName>
</protein>
<sequence>MIISASRRTDIPTYYSNWFFNRVMDGYVLVRNPMNAHQISKIALNPDVVDGIVFWTKNPIPMLNELKILHDYMYYFQFTLNSYAQDVEAHVPNKQKHIIPAFKKLSDMIGPDRVIWRYDPIFLNDTYTPEYHIRYFERIAKELSPYTKKCTISFIDFYRNTSKNVSGLSLRDFPEETQKSLAKELAAIAHSYGLLIDTCAEGIELQEYGIEHARCIDDRLLSKLLECPLDIGKDKSQRLECGCIESIDIGAYNSCRNGCKYCYANYSEKTVRSNFAKHIPDSPLLFGEVGSDDKITERKVMSCKINQIRFDI</sequence>
<evidence type="ECO:0000313" key="2">
    <source>
        <dbReference type="Proteomes" id="UP000260649"/>
    </source>
</evidence>
<dbReference type="Pfam" id="PF08902">
    <property type="entry name" value="DUF1848"/>
    <property type="match status" value="1"/>
</dbReference>
<reference evidence="1 2" key="1">
    <citation type="submission" date="2018-07" db="EMBL/GenBank/DDBJ databases">
        <title>GABA Modulating Bacteria of the Human Gut Microbiota.</title>
        <authorList>
            <person name="Strandwitz P."/>
            <person name="Kim K.H."/>
            <person name="Terekhova D."/>
            <person name="Liu J.K."/>
            <person name="Sharma A."/>
            <person name="Levering J."/>
            <person name="Mcdonald D."/>
            <person name="Dietrich D."/>
            <person name="Ramadhar T.R."/>
            <person name="Lekbua A."/>
            <person name="Mroue N."/>
            <person name="Liston C."/>
            <person name="Stewart E.J."/>
            <person name="Dubin M.J."/>
            <person name="Zengler K."/>
            <person name="Knight R."/>
            <person name="Gilbert J.A."/>
            <person name="Clardy J."/>
            <person name="Lewis K."/>
        </authorList>
    </citation>
    <scope>NUCLEOTIDE SEQUENCE [LARGE SCALE GENOMIC DNA]</scope>
    <source>
        <strain evidence="1 2">KLE1738</strain>
    </source>
</reference>
<dbReference type="OrthoDB" id="9771212at2"/>
<comment type="caution">
    <text evidence="1">The sequence shown here is derived from an EMBL/GenBank/DDBJ whole genome shotgun (WGS) entry which is preliminary data.</text>
</comment>
<dbReference type="AlphaFoldDB" id="A0A3E2B5P8"/>
<organism evidence="1 2">
    <name type="scientific">Evtepia gabavorous</name>
    <dbReference type="NCBI Taxonomy" id="2211183"/>
    <lineage>
        <taxon>Bacteria</taxon>
        <taxon>Bacillati</taxon>
        <taxon>Bacillota</taxon>
        <taxon>Clostridia</taxon>
        <taxon>Eubacteriales</taxon>
        <taxon>Evtepia</taxon>
    </lineage>
</organism>